<proteinExistence type="predicted"/>
<dbReference type="Gene3D" id="1.20.120.680">
    <property type="entry name" value="Formiminotetrahydrofolate cyclodeaminase monomer, up-and-down helical bundle"/>
    <property type="match status" value="1"/>
</dbReference>
<dbReference type="GO" id="GO:0016787">
    <property type="term" value="F:hydrolase activity"/>
    <property type="evidence" value="ECO:0007669"/>
    <property type="project" value="UniProtKB-KW"/>
</dbReference>
<dbReference type="SUPFAM" id="SSF101262">
    <property type="entry name" value="Methenyltetrahydrofolate cyclohydrolase-like"/>
    <property type="match status" value="1"/>
</dbReference>
<organism evidence="2 3">
    <name type="scientific">Hujiaoplasma nucleasis</name>
    <dbReference type="NCBI Taxonomy" id="2725268"/>
    <lineage>
        <taxon>Bacteria</taxon>
        <taxon>Bacillati</taxon>
        <taxon>Mycoplasmatota</taxon>
        <taxon>Mollicutes</taxon>
        <taxon>Candidatus Izemoplasmatales</taxon>
        <taxon>Hujiaoplasmataceae</taxon>
        <taxon>Hujiaoplasma</taxon>
    </lineage>
</organism>
<dbReference type="Proteomes" id="UP000512167">
    <property type="component" value="Chromosome"/>
</dbReference>
<evidence type="ECO:0000259" key="1">
    <source>
        <dbReference type="Pfam" id="PF04961"/>
    </source>
</evidence>
<name>A0A7L6N420_9MOLU</name>
<dbReference type="RefSeq" id="WP_312031779.1">
    <property type="nucleotide sequence ID" value="NZ_CP051151.1"/>
</dbReference>
<feature type="domain" description="Cyclodeaminase/cyclohydrolase" evidence="1">
    <location>
        <begin position="7"/>
        <end position="190"/>
    </location>
</feature>
<reference evidence="2 3" key="1">
    <citation type="submission" date="2020-04" db="EMBL/GenBank/DDBJ databases">
        <authorList>
            <person name="Zheng R.K."/>
            <person name="Sun C.M."/>
        </authorList>
    </citation>
    <scope>NUCLEOTIDE SEQUENCE [LARGE SCALE GENOMIC DNA]</scope>
    <source>
        <strain evidence="3">zrk29</strain>
    </source>
</reference>
<gene>
    <name evidence="2" type="ORF">HF295_08665</name>
</gene>
<dbReference type="AlphaFoldDB" id="A0A7L6N420"/>
<dbReference type="Pfam" id="PF04961">
    <property type="entry name" value="FTCD_C"/>
    <property type="match status" value="1"/>
</dbReference>
<dbReference type="KEGG" id="tbk:HF295_08665"/>
<accession>A0A7L6N420</accession>
<keyword evidence="2" id="KW-0378">Hydrolase</keyword>
<protein>
    <submittedName>
        <fullName evidence="2">Cyclodeaminase/cyclohydrolase family protein</fullName>
    </submittedName>
</protein>
<evidence type="ECO:0000313" key="3">
    <source>
        <dbReference type="Proteomes" id="UP000512167"/>
    </source>
</evidence>
<dbReference type="InterPro" id="IPR007044">
    <property type="entry name" value="Cyclodeamin/CycHdrlase"/>
</dbReference>
<keyword evidence="3" id="KW-1185">Reference proteome</keyword>
<sequence>MKLIDMTVREFIDTLASDAVAPGGGSVSALSGANGAALIVMAGELTYNKKKFKELDEEIKKAYKDNVNFFSNAKSRFLKYVDEDTDAFNLIMSAFKMAKDTEAEKEKRSLEIQKATVETIRVPLEVCRLSLESMRKIADVMQYSNKNTISDQGVGVMMLHTALQGSAMNVLINLSGLHDQEQAQEYRRIVEDIKEEANTLRVSLLENVNL</sequence>
<dbReference type="EMBL" id="CP051151">
    <property type="protein sequence ID" value="QLY40923.1"/>
    <property type="molecule type" value="Genomic_DNA"/>
</dbReference>
<evidence type="ECO:0000313" key="2">
    <source>
        <dbReference type="EMBL" id="QLY40923.1"/>
    </source>
</evidence>
<dbReference type="InterPro" id="IPR036178">
    <property type="entry name" value="Formintransfe-cycloase-like_sf"/>
</dbReference>